<organism evidence="1 2">
    <name type="scientific">Parelaphostrongylus tenuis</name>
    <name type="common">Meningeal worm</name>
    <dbReference type="NCBI Taxonomy" id="148309"/>
    <lineage>
        <taxon>Eukaryota</taxon>
        <taxon>Metazoa</taxon>
        <taxon>Ecdysozoa</taxon>
        <taxon>Nematoda</taxon>
        <taxon>Chromadorea</taxon>
        <taxon>Rhabditida</taxon>
        <taxon>Rhabditina</taxon>
        <taxon>Rhabditomorpha</taxon>
        <taxon>Strongyloidea</taxon>
        <taxon>Metastrongylidae</taxon>
        <taxon>Parelaphostrongylus</taxon>
    </lineage>
</organism>
<keyword evidence="2" id="KW-1185">Reference proteome</keyword>
<reference evidence="1" key="1">
    <citation type="submission" date="2021-06" db="EMBL/GenBank/DDBJ databases">
        <title>Parelaphostrongylus tenuis whole genome reference sequence.</title>
        <authorList>
            <person name="Garwood T.J."/>
            <person name="Larsen P.A."/>
            <person name="Fountain-Jones N.M."/>
            <person name="Garbe J.R."/>
            <person name="Macchietto M.G."/>
            <person name="Kania S.A."/>
            <person name="Gerhold R.W."/>
            <person name="Richards J.E."/>
            <person name="Wolf T.M."/>
        </authorList>
    </citation>
    <scope>NUCLEOTIDE SEQUENCE</scope>
    <source>
        <strain evidence="1">MNPRO001-30</strain>
        <tissue evidence="1">Meninges</tissue>
    </source>
</reference>
<sequence>MVLSSSVRFETIVKQEETERDENTDTTVNLAMPNKTVKREEIAPKRESGQFKLFFDDRREREDENY</sequence>
<proteinExistence type="predicted"/>
<name>A0AAD5QW05_PARTN</name>
<evidence type="ECO:0000313" key="2">
    <source>
        <dbReference type="Proteomes" id="UP001196413"/>
    </source>
</evidence>
<dbReference type="AlphaFoldDB" id="A0AAD5QW05"/>
<accession>A0AAD5QW05</accession>
<protein>
    <submittedName>
        <fullName evidence="1">Uncharacterized protein</fullName>
    </submittedName>
</protein>
<evidence type="ECO:0000313" key="1">
    <source>
        <dbReference type="EMBL" id="KAJ1361811.1"/>
    </source>
</evidence>
<comment type="caution">
    <text evidence="1">The sequence shown here is derived from an EMBL/GenBank/DDBJ whole genome shotgun (WGS) entry which is preliminary data.</text>
</comment>
<gene>
    <name evidence="1" type="ORF">KIN20_021159</name>
</gene>
<dbReference type="Proteomes" id="UP001196413">
    <property type="component" value="Unassembled WGS sequence"/>
</dbReference>
<dbReference type="EMBL" id="JAHQIW010004272">
    <property type="protein sequence ID" value="KAJ1361811.1"/>
    <property type="molecule type" value="Genomic_DNA"/>
</dbReference>